<dbReference type="PROSITE" id="PS00475">
    <property type="entry name" value="RIBOSOMAL_L15"/>
    <property type="match status" value="1"/>
</dbReference>
<sequence>MQTTKRTGPTNIIVRKTIRALKSAANRNNAPIWKYVAELIDRPRRLRVEVNLSKINRYTQSGDVVVVPGKVLGAGSIDHPVTVAALGFSRQAVEKIRAAGGKAVHILQLIEENPRGSRVKIII</sequence>
<name>A0ABM8IY75_9CREN</name>
<dbReference type="Pfam" id="PF00828">
    <property type="entry name" value="Ribosomal_L27A"/>
    <property type="match status" value="1"/>
</dbReference>
<dbReference type="InterPro" id="IPR022947">
    <property type="entry name" value="Ribosomal_eL18_arc"/>
</dbReference>
<evidence type="ECO:0000256" key="3">
    <source>
        <dbReference type="ARBA" id="ARBA00023274"/>
    </source>
</evidence>
<organism evidence="6 7">
    <name type="scientific">Pyrodictium abyssi</name>
    <dbReference type="NCBI Taxonomy" id="54256"/>
    <lineage>
        <taxon>Archaea</taxon>
        <taxon>Thermoproteota</taxon>
        <taxon>Thermoprotei</taxon>
        <taxon>Desulfurococcales</taxon>
        <taxon>Pyrodictiaceae</taxon>
        <taxon>Pyrodictium</taxon>
    </lineage>
</organism>
<evidence type="ECO:0000256" key="2">
    <source>
        <dbReference type="ARBA" id="ARBA00022980"/>
    </source>
</evidence>
<dbReference type="InterPro" id="IPR036227">
    <property type="entry name" value="Ribosomal_uL15/eL18_sf"/>
</dbReference>
<dbReference type="InterPro" id="IPR001196">
    <property type="entry name" value="Ribosomal_uL15_CS"/>
</dbReference>
<evidence type="ECO:0000313" key="7">
    <source>
        <dbReference type="Proteomes" id="UP001341135"/>
    </source>
</evidence>
<feature type="domain" description="Large ribosomal subunit protein uL15/eL18" evidence="5">
    <location>
        <begin position="67"/>
        <end position="104"/>
    </location>
</feature>
<dbReference type="GeneID" id="89290057"/>
<comment type="similarity">
    <text evidence="1 4">Belongs to the eukaryotic ribosomal protein eL18 family.</text>
</comment>
<dbReference type="InterPro" id="IPR021131">
    <property type="entry name" value="Ribosomal_uL15/eL18"/>
</dbReference>
<gene>
    <name evidence="4" type="primary">rpl18e</name>
    <name evidence="6" type="ORF">PABY_20580</name>
</gene>
<keyword evidence="7" id="KW-1185">Reference proteome</keyword>
<evidence type="ECO:0000259" key="5">
    <source>
        <dbReference type="Pfam" id="PF00828"/>
    </source>
</evidence>
<evidence type="ECO:0000313" key="6">
    <source>
        <dbReference type="EMBL" id="BES82491.1"/>
    </source>
</evidence>
<evidence type="ECO:0000256" key="1">
    <source>
        <dbReference type="ARBA" id="ARBA00006815"/>
    </source>
</evidence>
<keyword evidence="3 4" id="KW-0687">Ribonucleoprotein</keyword>
<proteinExistence type="inferred from homology"/>
<dbReference type="SUPFAM" id="SSF52080">
    <property type="entry name" value="Ribosomal proteins L15p and L18e"/>
    <property type="match status" value="1"/>
</dbReference>
<keyword evidence="2 4" id="KW-0689">Ribosomal protein</keyword>
<dbReference type="InterPro" id="IPR000039">
    <property type="entry name" value="Ribosomal_eL18"/>
</dbReference>
<dbReference type="HAMAP" id="MF_00329">
    <property type="entry name" value="Ribosomal_eL18"/>
    <property type="match status" value="1"/>
</dbReference>
<dbReference type="Proteomes" id="UP001341135">
    <property type="component" value="Chromosome"/>
</dbReference>
<dbReference type="Gene3D" id="3.100.10.10">
    <property type="match status" value="1"/>
</dbReference>
<dbReference type="EMBL" id="AP028907">
    <property type="protein sequence ID" value="BES82491.1"/>
    <property type="molecule type" value="Genomic_DNA"/>
</dbReference>
<dbReference type="PANTHER" id="PTHR10934:SF2">
    <property type="entry name" value="LARGE RIBOSOMAL SUBUNIT PROTEIN EL18"/>
    <property type="match status" value="1"/>
</dbReference>
<dbReference type="NCBIfam" id="NF003079">
    <property type="entry name" value="PRK04005.1"/>
    <property type="match status" value="1"/>
</dbReference>
<dbReference type="PANTHER" id="PTHR10934">
    <property type="entry name" value="60S RIBOSOMAL PROTEIN L18"/>
    <property type="match status" value="1"/>
</dbReference>
<reference evidence="6 7" key="1">
    <citation type="submission" date="2023-09" db="EMBL/GenBank/DDBJ databases">
        <title>Pyrofollis japonicus gen. nov. sp. nov., a novel member of the family Pyrodictiaceae isolated from the Iheya North hydrothermal field.</title>
        <authorList>
            <person name="Miyazaki U."/>
            <person name="Sanari M."/>
            <person name="Tame A."/>
            <person name="Kitajima M."/>
            <person name="Okamoto A."/>
            <person name="Sawayama S."/>
            <person name="Miyazaki J."/>
            <person name="Takai K."/>
            <person name="Nakagawa S."/>
        </authorList>
    </citation>
    <scope>NUCLEOTIDE SEQUENCE [LARGE SCALE GENOMIC DNA]</scope>
    <source>
        <strain evidence="6 7">AV2</strain>
    </source>
</reference>
<accession>A0ABM8IY75</accession>
<evidence type="ECO:0000256" key="4">
    <source>
        <dbReference type="HAMAP-Rule" id="MF_00329"/>
    </source>
</evidence>
<dbReference type="GO" id="GO:0005840">
    <property type="term" value="C:ribosome"/>
    <property type="evidence" value="ECO:0007669"/>
    <property type="project" value="UniProtKB-KW"/>
</dbReference>
<dbReference type="RefSeq" id="WP_338249867.1">
    <property type="nucleotide sequence ID" value="NZ_AP028907.1"/>
</dbReference>
<protein>
    <recommendedName>
        <fullName evidence="4">Large ribosomal subunit protein eL18</fullName>
    </recommendedName>
</protein>